<protein>
    <submittedName>
        <fullName evidence="3">Putative membrane protein</fullName>
    </submittedName>
</protein>
<feature type="transmembrane region" description="Helical" evidence="1">
    <location>
        <begin position="617"/>
        <end position="638"/>
    </location>
</feature>
<dbReference type="AlphaFoldDB" id="A0A081BT31"/>
<accession>A0A081BT31</accession>
<reference evidence="3" key="1">
    <citation type="journal article" date="2015" name="PeerJ">
        <title>First genomic representation of candidate bacterial phylum KSB3 points to enhanced environmental sensing as a trigger of wastewater bulking.</title>
        <authorList>
            <person name="Sekiguchi Y."/>
            <person name="Ohashi A."/>
            <person name="Parks D.H."/>
            <person name="Yamauchi T."/>
            <person name="Tyson G.W."/>
            <person name="Hugenholtz P."/>
        </authorList>
    </citation>
    <scope>NUCLEOTIDE SEQUENCE [LARGE SCALE GENOMIC DNA]</scope>
</reference>
<dbReference type="SUPFAM" id="SSF48452">
    <property type="entry name" value="TPR-like"/>
    <property type="match status" value="1"/>
</dbReference>
<feature type="transmembrane region" description="Helical" evidence="1">
    <location>
        <begin position="477"/>
        <end position="494"/>
    </location>
</feature>
<keyword evidence="4" id="KW-1185">Reference proteome</keyword>
<evidence type="ECO:0000256" key="1">
    <source>
        <dbReference type="SAM" id="Phobius"/>
    </source>
</evidence>
<proteinExistence type="predicted"/>
<feature type="transmembrane region" description="Helical" evidence="1">
    <location>
        <begin position="206"/>
        <end position="226"/>
    </location>
</feature>
<organism evidence="3">
    <name type="scientific">Candidatus Moduliflexus flocculans</name>
    <dbReference type="NCBI Taxonomy" id="1499966"/>
    <lineage>
        <taxon>Bacteria</taxon>
        <taxon>Candidatus Moduliflexota</taxon>
        <taxon>Candidatus Moduliflexia</taxon>
        <taxon>Candidatus Moduliflexales</taxon>
        <taxon>Candidatus Moduliflexaceae</taxon>
    </lineage>
</organism>
<feature type="transmembrane region" description="Helical" evidence="1">
    <location>
        <begin position="257"/>
        <end position="279"/>
    </location>
</feature>
<dbReference type="Proteomes" id="UP000030700">
    <property type="component" value="Unassembled WGS sequence"/>
</dbReference>
<evidence type="ECO:0000256" key="2">
    <source>
        <dbReference type="SAM" id="SignalP"/>
    </source>
</evidence>
<keyword evidence="2" id="KW-0732">Signal</keyword>
<dbReference type="STRING" id="1499966.U14_05849"/>
<evidence type="ECO:0000313" key="3">
    <source>
        <dbReference type="EMBL" id="GAK54562.1"/>
    </source>
</evidence>
<feature type="signal peptide" evidence="2">
    <location>
        <begin position="1"/>
        <end position="29"/>
    </location>
</feature>
<keyword evidence="1" id="KW-0472">Membrane</keyword>
<dbReference type="InterPro" id="IPR011990">
    <property type="entry name" value="TPR-like_helical_dom_sf"/>
</dbReference>
<sequence length="648" mass="72940">MSNRQTSSIIKSVLGFCCVMCVIGQSVIAQNPDVASMTFQINTSKLHQLWFQALTALQKGDQDSRDAALITLTDLNVKKLQMGLHNMSAYSRILIQEAQVVKRQAGAEQAMRVLEAALKLSPELSDVHFAIGKMRFAMNFTDIYRVAKDLWRGMWYKFTDTAALVVYFNNGLTLVVFAGMLACIIFLLFSFIYYHRAIFYQIKEKIPVELPLLVAQIVGWLIILAVTLGLGVAWGLLLLGLLLIWHVDAAARRVLQFVLLSMAIFSALFIIIGITLITADGQYFQALCDISRGEFSSQTATILQRQFTKDPQDQYALFGLAFLAQKENHANEAIQAYSMLPEQFADWNAVQNNLGNLYQTAYRNKKGEQWYQKAEDAYGNAIFRSPKMFEAHFNYAQLLLEKQKSIEAGEQINAVRKLNPERYTLQSGFLQDGIFWVDASFSTFGLLKRLFYHDVFTAGLSVAKQLWSSVSRFDNPLYFALASGLLFFVSLMAGSSKEKPKGVMYCQMCGDPYSVKRSKKSQDVETFCTQCTYIFKKKTAVKPEKRAAKIKQIQLRQNIRGLLAKIFSIGLPGAGQIYFGYPVKGIIVALFFYLGVLYYVIHDLIHLVLVTPTSAGISWGTVGVFGLIGLGSYLFNLYDVFRLSPKNQ</sequence>
<gene>
    <name evidence="3" type="ORF">U14_05849</name>
</gene>
<dbReference type="Gene3D" id="1.25.40.10">
    <property type="entry name" value="Tetratricopeptide repeat domain"/>
    <property type="match status" value="1"/>
</dbReference>
<keyword evidence="1" id="KW-1133">Transmembrane helix</keyword>
<feature type="chain" id="PRO_5001755274" evidence="2">
    <location>
        <begin position="30"/>
        <end position="648"/>
    </location>
</feature>
<name>A0A081BT31_9BACT</name>
<dbReference type="EMBL" id="DF820461">
    <property type="protein sequence ID" value="GAK54562.1"/>
    <property type="molecule type" value="Genomic_DNA"/>
</dbReference>
<dbReference type="HOGENOM" id="CLU_422536_0_0_0"/>
<evidence type="ECO:0000313" key="4">
    <source>
        <dbReference type="Proteomes" id="UP000030700"/>
    </source>
</evidence>
<keyword evidence="1" id="KW-0812">Transmembrane</keyword>
<feature type="transmembrane region" description="Helical" evidence="1">
    <location>
        <begin position="172"/>
        <end position="194"/>
    </location>
</feature>
<feature type="transmembrane region" description="Helical" evidence="1">
    <location>
        <begin position="585"/>
        <end position="605"/>
    </location>
</feature>